<dbReference type="Pfam" id="PF00440">
    <property type="entry name" value="TetR_N"/>
    <property type="match status" value="1"/>
</dbReference>
<proteinExistence type="predicted"/>
<evidence type="ECO:0000256" key="3">
    <source>
        <dbReference type="ARBA" id="ARBA00023163"/>
    </source>
</evidence>
<dbReference type="Proteomes" id="UP000221961">
    <property type="component" value="Chromosome"/>
</dbReference>
<dbReference type="InterPro" id="IPR050109">
    <property type="entry name" value="HTH-type_TetR-like_transc_reg"/>
</dbReference>
<dbReference type="GO" id="GO:0000976">
    <property type="term" value="F:transcription cis-regulatory region binding"/>
    <property type="evidence" value="ECO:0007669"/>
    <property type="project" value="TreeGrafter"/>
</dbReference>
<dbReference type="SUPFAM" id="SSF46689">
    <property type="entry name" value="Homeodomain-like"/>
    <property type="match status" value="1"/>
</dbReference>
<dbReference type="InterPro" id="IPR001647">
    <property type="entry name" value="HTH_TetR"/>
</dbReference>
<keyword evidence="3" id="KW-0804">Transcription</keyword>
<feature type="region of interest" description="Disordered" evidence="5">
    <location>
        <begin position="1"/>
        <end position="20"/>
    </location>
</feature>
<sequence length="214" mass="24096">MQKASKAASPHVRRTQQERRTATITKLIDATIDSIAEIGYQRATVQEICRRAGLSTGAMFRQFDTRLDLVVKTAEEIFTRQMDGFRAAMNELGDREDSVPTALRFLRAAQSSSTVHSLREIYLAARSDAELQARLTPIAEDYYARIIADVEQFGVMDRWPPNVRKSLFFVLLYVFSGEAVVHSVYTQPDLDDSVLAVLEDMLLTYTTAHPGIHP</sequence>
<keyword evidence="2 4" id="KW-0238">DNA-binding</keyword>
<dbReference type="KEGG" id="ntp:CRH09_26710"/>
<dbReference type="PANTHER" id="PTHR30055:SF234">
    <property type="entry name" value="HTH-TYPE TRANSCRIPTIONAL REGULATOR BETI"/>
    <property type="match status" value="1"/>
</dbReference>
<feature type="DNA-binding region" description="H-T-H motif" evidence="4">
    <location>
        <begin position="44"/>
        <end position="63"/>
    </location>
</feature>
<gene>
    <name evidence="7" type="ORF">CRH09_26710</name>
</gene>
<dbReference type="InterPro" id="IPR009057">
    <property type="entry name" value="Homeodomain-like_sf"/>
</dbReference>
<accession>A0A291RX72</accession>
<reference evidence="7 8" key="1">
    <citation type="submission" date="2017-10" db="EMBL/GenBank/DDBJ databases">
        <title>Comparative genomics between pathogenic Norcardia.</title>
        <authorList>
            <person name="Zeng L."/>
        </authorList>
    </citation>
    <scope>NUCLEOTIDE SEQUENCE [LARGE SCALE GENOMIC DNA]</scope>
    <source>
        <strain evidence="7 8">NC_YFY_NT001</strain>
    </source>
</reference>
<evidence type="ECO:0000256" key="2">
    <source>
        <dbReference type="ARBA" id="ARBA00023125"/>
    </source>
</evidence>
<evidence type="ECO:0000256" key="5">
    <source>
        <dbReference type="SAM" id="MobiDB-lite"/>
    </source>
</evidence>
<feature type="domain" description="HTH tetR-type" evidence="6">
    <location>
        <begin position="21"/>
        <end position="81"/>
    </location>
</feature>
<evidence type="ECO:0000313" key="7">
    <source>
        <dbReference type="EMBL" id="ATL72126.1"/>
    </source>
</evidence>
<dbReference type="EMBL" id="CP023778">
    <property type="protein sequence ID" value="ATL72126.1"/>
    <property type="molecule type" value="Genomic_DNA"/>
</dbReference>
<dbReference type="AlphaFoldDB" id="A0A291RX72"/>
<dbReference type="PROSITE" id="PS50977">
    <property type="entry name" value="HTH_TETR_2"/>
    <property type="match status" value="1"/>
</dbReference>
<evidence type="ECO:0000256" key="1">
    <source>
        <dbReference type="ARBA" id="ARBA00023015"/>
    </source>
</evidence>
<name>A0A291RX72_9NOCA</name>
<evidence type="ECO:0000259" key="6">
    <source>
        <dbReference type="PROSITE" id="PS50977"/>
    </source>
</evidence>
<dbReference type="GO" id="GO:0003700">
    <property type="term" value="F:DNA-binding transcription factor activity"/>
    <property type="evidence" value="ECO:0007669"/>
    <property type="project" value="TreeGrafter"/>
</dbReference>
<dbReference type="PANTHER" id="PTHR30055">
    <property type="entry name" value="HTH-TYPE TRANSCRIPTIONAL REGULATOR RUTR"/>
    <property type="match status" value="1"/>
</dbReference>
<organism evidence="7 8">
    <name type="scientific">Nocardia terpenica</name>
    <dbReference type="NCBI Taxonomy" id="455432"/>
    <lineage>
        <taxon>Bacteria</taxon>
        <taxon>Bacillati</taxon>
        <taxon>Actinomycetota</taxon>
        <taxon>Actinomycetes</taxon>
        <taxon>Mycobacteriales</taxon>
        <taxon>Nocardiaceae</taxon>
        <taxon>Nocardia</taxon>
    </lineage>
</organism>
<evidence type="ECO:0000313" key="8">
    <source>
        <dbReference type="Proteomes" id="UP000221961"/>
    </source>
</evidence>
<evidence type="ECO:0000256" key="4">
    <source>
        <dbReference type="PROSITE-ProRule" id="PRU00335"/>
    </source>
</evidence>
<dbReference type="Gene3D" id="1.10.357.10">
    <property type="entry name" value="Tetracycline Repressor, domain 2"/>
    <property type="match status" value="1"/>
</dbReference>
<protein>
    <submittedName>
        <fullName evidence="7">TetR family transcriptional regulator</fullName>
    </submittedName>
</protein>
<keyword evidence="1" id="KW-0805">Transcription regulation</keyword>